<evidence type="ECO:0000256" key="1">
    <source>
        <dbReference type="SAM" id="Phobius"/>
    </source>
</evidence>
<dbReference type="Gene3D" id="3.60.15.10">
    <property type="entry name" value="Ribonuclease Z/Hydroxyacylglutathione hydrolase-like"/>
    <property type="match status" value="1"/>
</dbReference>
<keyword evidence="1" id="KW-0812">Transmembrane</keyword>
<feature type="domain" description="Metallo-beta-lactamase" evidence="2">
    <location>
        <begin position="121"/>
        <end position="341"/>
    </location>
</feature>
<dbReference type="Pfam" id="PF12706">
    <property type="entry name" value="Lactamase_B_2"/>
    <property type="match status" value="1"/>
</dbReference>
<dbReference type="PANTHER" id="PTHR15032:SF4">
    <property type="entry name" value="N-ACYL-PHOSPHATIDYLETHANOLAMINE-HYDROLYZING PHOSPHOLIPASE D"/>
    <property type="match status" value="1"/>
</dbReference>
<proteinExistence type="predicted"/>
<dbReference type="PANTHER" id="PTHR15032">
    <property type="entry name" value="N-ACYL-PHOSPHATIDYLETHANOLAMINE-HYDROLYZING PHOSPHOLIPASE D"/>
    <property type="match status" value="1"/>
</dbReference>
<name>A0ABN1HUH3_9SPHN</name>
<comment type="caution">
    <text evidence="3">The sequence shown here is derived from an EMBL/GenBank/DDBJ whole genome shotgun (WGS) entry which is preliminary data.</text>
</comment>
<dbReference type="InterPro" id="IPR001279">
    <property type="entry name" value="Metallo-B-lactamas"/>
</dbReference>
<protein>
    <submittedName>
        <fullName evidence="3">MBL fold metallo-hydrolase</fullName>
    </submittedName>
</protein>
<dbReference type="Proteomes" id="UP001500238">
    <property type="component" value="Unassembled WGS sequence"/>
</dbReference>
<keyword evidence="1" id="KW-1133">Transmembrane helix</keyword>
<organism evidence="3 4">
    <name type="scientific">Sphingomonas insulae</name>
    <dbReference type="NCBI Taxonomy" id="424800"/>
    <lineage>
        <taxon>Bacteria</taxon>
        <taxon>Pseudomonadati</taxon>
        <taxon>Pseudomonadota</taxon>
        <taxon>Alphaproteobacteria</taxon>
        <taxon>Sphingomonadales</taxon>
        <taxon>Sphingomonadaceae</taxon>
        <taxon>Sphingomonas</taxon>
    </lineage>
</organism>
<evidence type="ECO:0000313" key="4">
    <source>
        <dbReference type="Proteomes" id="UP001500238"/>
    </source>
</evidence>
<keyword evidence="1" id="KW-0472">Membrane</keyword>
<feature type="transmembrane region" description="Helical" evidence="1">
    <location>
        <begin position="6"/>
        <end position="26"/>
    </location>
</feature>
<sequence>MSVVLKIIGGILVALVVAAGLVMTIVPRFLDRIYYRGGETDHYDGARFFNPDGDADTTRTPGGGGRAGFLWRQLTGSDGRPVWPTAVPVAASKPAARIDGDRMVVTWIGHASVLIQTQGLNILTDPVYADRAGPLGFGPKRVAAPGIAFDDLPRIDLVLVSHNHYDHLDQATLKRLWLRDHPQIVTSLGNDSVIGQTGARAMALDWGGNATLTAAGLQDTSTDIRCDPDSWCPGDRARIFITRNHHWGSRWFTDRNRALWSSFVVALPGGGNIFFAGDTGFGDGLWPAEAAAYGPIRFAMIPIGAFRFAPGQMSSGSHVGPAEAALIHQRLGAARSMAIHWGTFRLSYEGYDTPPRMLAAAMRCTGGTGFTAERIGVPFEVPRYVPPVVPPVGFVQLPPVPTRDAILRCLDTPAVKALR</sequence>
<gene>
    <name evidence="3" type="ORF">GCM10009102_18000</name>
</gene>
<dbReference type="EMBL" id="BAAAES010000008">
    <property type="protein sequence ID" value="GAA0668203.1"/>
    <property type="molecule type" value="Genomic_DNA"/>
</dbReference>
<dbReference type="SUPFAM" id="SSF56281">
    <property type="entry name" value="Metallo-hydrolase/oxidoreductase"/>
    <property type="match status" value="1"/>
</dbReference>
<dbReference type="InterPro" id="IPR036866">
    <property type="entry name" value="RibonucZ/Hydroxyglut_hydro"/>
</dbReference>
<evidence type="ECO:0000313" key="3">
    <source>
        <dbReference type="EMBL" id="GAA0668203.1"/>
    </source>
</evidence>
<evidence type="ECO:0000259" key="2">
    <source>
        <dbReference type="Pfam" id="PF12706"/>
    </source>
</evidence>
<keyword evidence="4" id="KW-1185">Reference proteome</keyword>
<reference evidence="3 4" key="1">
    <citation type="journal article" date="2019" name="Int. J. Syst. Evol. Microbiol.">
        <title>The Global Catalogue of Microorganisms (GCM) 10K type strain sequencing project: providing services to taxonomists for standard genome sequencing and annotation.</title>
        <authorList>
            <consortium name="The Broad Institute Genomics Platform"/>
            <consortium name="The Broad Institute Genome Sequencing Center for Infectious Disease"/>
            <person name="Wu L."/>
            <person name="Ma J."/>
        </authorList>
    </citation>
    <scope>NUCLEOTIDE SEQUENCE [LARGE SCALE GENOMIC DNA]</scope>
    <source>
        <strain evidence="3 4">JCM 14603</strain>
    </source>
</reference>
<accession>A0ABN1HUH3</accession>